<reference evidence="1" key="1">
    <citation type="submission" date="2017-05" db="UniProtKB">
        <authorList>
            <consortium name="EnsemblMetazoa"/>
        </authorList>
    </citation>
    <scope>IDENTIFICATION</scope>
</reference>
<dbReference type="InParanoid" id="A0A1X7U083"/>
<organism evidence="1">
    <name type="scientific">Amphimedon queenslandica</name>
    <name type="common">Sponge</name>
    <dbReference type="NCBI Taxonomy" id="400682"/>
    <lineage>
        <taxon>Eukaryota</taxon>
        <taxon>Metazoa</taxon>
        <taxon>Porifera</taxon>
        <taxon>Demospongiae</taxon>
        <taxon>Heteroscleromorpha</taxon>
        <taxon>Haplosclerida</taxon>
        <taxon>Niphatidae</taxon>
        <taxon>Amphimedon</taxon>
    </lineage>
</organism>
<proteinExistence type="predicted"/>
<dbReference type="EnsemblMetazoa" id="Aqu2.1.20992_001">
    <property type="protein sequence ID" value="Aqu2.1.20992_001"/>
    <property type="gene ID" value="Aqu2.1.20992"/>
</dbReference>
<sequence length="100" mass="11540">MFTISVGDNLNGVSSRAKIESIMDIKHFSSYERLINSTAYVLTFLGNLKKLKSTDEDTRKPDYEGYLRRAEVMWIGAAQQDHIKRDWMNQFTLYLDGDGI</sequence>
<accession>A0A1X7U083</accession>
<dbReference type="AlphaFoldDB" id="A0A1X7U083"/>
<protein>
    <submittedName>
        <fullName evidence="1">Uncharacterized protein</fullName>
    </submittedName>
</protein>
<evidence type="ECO:0000313" key="1">
    <source>
        <dbReference type="EnsemblMetazoa" id="Aqu2.1.20992_001"/>
    </source>
</evidence>
<name>A0A1X7U083_AMPQE</name>